<keyword evidence="4 5" id="KW-0472">Membrane</keyword>
<gene>
    <name evidence="7" type="ORF">M3P05_15535</name>
</gene>
<feature type="domain" description="Lipopolysaccharide assembly protein A" evidence="6">
    <location>
        <begin position="32"/>
        <end position="94"/>
    </location>
</feature>
<dbReference type="Pfam" id="PF06305">
    <property type="entry name" value="LapA_dom"/>
    <property type="match status" value="1"/>
</dbReference>
<sequence>MLNKFRRFLQLMGLVLFIVLLIVLFAGLILANEQSVAVGFWGWTAVPMSLPFVLFLAFFIGAAVGLAGCLWMVFRLRMRNASLQRKLKRRDAELQKLRVSALRGLSS</sequence>
<dbReference type="Proteomes" id="UP001203338">
    <property type="component" value="Unassembled WGS sequence"/>
</dbReference>
<dbReference type="InterPro" id="IPR010445">
    <property type="entry name" value="LapA_dom"/>
</dbReference>
<evidence type="ECO:0000313" key="8">
    <source>
        <dbReference type="Proteomes" id="UP001203338"/>
    </source>
</evidence>
<evidence type="ECO:0000256" key="3">
    <source>
        <dbReference type="ARBA" id="ARBA00022989"/>
    </source>
</evidence>
<organism evidence="7 8">
    <name type="scientific">Parendozoicomonas callyspongiae</name>
    <dbReference type="NCBI Taxonomy" id="2942213"/>
    <lineage>
        <taxon>Bacteria</taxon>
        <taxon>Pseudomonadati</taxon>
        <taxon>Pseudomonadota</taxon>
        <taxon>Gammaproteobacteria</taxon>
        <taxon>Oceanospirillales</taxon>
        <taxon>Endozoicomonadaceae</taxon>
        <taxon>Parendozoicomonas</taxon>
    </lineage>
</organism>
<protein>
    <submittedName>
        <fullName evidence="7">LapA family protein</fullName>
    </submittedName>
</protein>
<evidence type="ECO:0000256" key="2">
    <source>
        <dbReference type="ARBA" id="ARBA00022692"/>
    </source>
</evidence>
<keyword evidence="3 5" id="KW-1133">Transmembrane helix</keyword>
<feature type="transmembrane region" description="Helical" evidence="5">
    <location>
        <begin position="12"/>
        <end position="32"/>
    </location>
</feature>
<keyword evidence="1" id="KW-1003">Cell membrane</keyword>
<accession>A0ABT0PJC3</accession>
<feature type="transmembrane region" description="Helical" evidence="5">
    <location>
        <begin position="52"/>
        <end position="74"/>
    </location>
</feature>
<keyword evidence="8" id="KW-1185">Reference proteome</keyword>
<evidence type="ECO:0000256" key="5">
    <source>
        <dbReference type="SAM" id="Phobius"/>
    </source>
</evidence>
<proteinExistence type="predicted"/>
<evidence type="ECO:0000256" key="1">
    <source>
        <dbReference type="ARBA" id="ARBA00022475"/>
    </source>
</evidence>
<comment type="caution">
    <text evidence="7">The sequence shown here is derived from an EMBL/GenBank/DDBJ whole genome shotgun (WGS) entry which is preliminary data.</text>
</comment>
<evidence type="ECO:0000313" key="7">
    <source>
        <dbReference type="EMBL" id="MCL6271336.1"/>
    </source>
</evidence>
<evidence type="ECO:0000256" key="4">
    <source>
        <dbReference type="ARBA" id="ARBA00023136"/>
    </source>
</evidence>
<dbReference type="RefSeq" id="WP_249700890.1">
    <property type="nucleotide sequence ID" value="NZ_JAMFLX010000023.1"/>
</dbReference>
<evidence type="ECO:0000259" key="6">
    <source>
        <dbReference type="Pfam" id="PF06305"/>
    </source>
</evidence>
<reference evidence="7 8" key="1">
    <citation type="submission" date="2022-05" db="EMBL/GenBank/DDBJ databases">
        <authorList>
            <person name="Park J.-S."/>
        </authorList>
    </citation>
    <scope>NUCLEOTIDE SEQUENCE [LARGE SCALE GENOMIC DNA]</scope>
    <source>
        <strain evidence="7 8">2012CJ34-2</strain>
    </source>
</reference>
<keyword evidence="2 5" id="KW-0812">Transmembrane</keyword>
<name>A0ABT0PJC3_9GAMM</name>
<dbReference type="EMBL" id="JAMFLX010000023">
    <property type="protein sequence ID" value="MCL6271336.1"/>
    <property type="molecule type" value="Genomic_DNA"/>
</dbReference>